<evidence type="ECO:0000313" key="2">
    <source>
        <dbReference type="EMBL" id="GAA0167648.1"/>
    </source>
</evidence>
<keyword evidence="3" id="KW-1185">Reference proteome</keyword>
<gene>
    <name evidence="2" type="ORF">LIER_22531</name>
</gene>
<evidence type="ECO:0000256" key="1">
    <source>
        <dbReference type="SAM" id="Coils"/>
    </source>
</evidence>
<dbReference type="AlphaFoldDB" id="A0AAV3QVI5"/>
<dbReference type="EMBL" id="BAABME010006171">
    <property type="protein sequence ID" value="GAA0167648.1"/>
    <property type="molecule type" value="Genomic_DNA"/>
</dbReference>
<feature type="coiled-coil region" evidence="1">
    <location>
        <begin position="226"/>
        <end position="260"/>
    </location>
</feature>
<accession>A0AAV3QVI5</accession>
<reference evidence="2 3" key="1">
    <citation type="submission" date="2024-01" db="EMBL/GenBank/DDBJ databases">
        <title>The complete chloroplast genome sequence of Lithospermum erythrorhizon: insights into the phylogenetic relationship among Boraginaceae species and the maternal lineages of purple gromwells.</title>
        <authorList>
            <person name="Okada T."/>
            <person name="Watanabe K."/>
        </authorList>
    </citation>
    <scope>NUCLEOTIDE SEQUENCE [LARGE SCALE GENOMIC DNA]</scope>
</reference>
<dbReference type="Proteomes" id="UP001454036">
    <property type="component" value="Unassembled WGS sequence"/>
</dbReference>
<name>A0AAV3QVI5_LITER</name>
<keyword evidence="1" id="KW-0175">Coiled coil</keyword>
<organism evidence="2 3">
    <name type="scientific">Lithospermum erythrorhizon</name>
    <name type="common">Purple gromwell</name>
    <name type="synonym">Lithospermum officinale var. erythrorhizon</name>
    <dbReference type="NCBI Taxonomy" id="34254"/>
    <lineage>
        <taxon>Eukaryota</taxon>
        <taxon>Viridiplantae</taxon>
        <taxon>Streptophyta</taxon>
        <taxon>Embryophyta</taxon>
        <taxon>Tracheophyta</taxon>
        <taxon>Spermatophyta</taxon>
        <taxon>Magnoliopsida</taxon>
        <taxon>eudicotyledons</taxon>
        <taxon>Gunneridae</taxon>
        <taxon>Pentapetalae</taxon>
        <taxon>asterids</taxon>
        <taxon>lamiids</taxon>
        <taxon>Boraginales</taxon>
        <taxon>Boraginaceae</taxon>
        <taxon>Boraginoideae</taxon>
        <taxon>Lithospermeae</taxon>
        <taxon>Lithospermum</taxon>
    </lineage>
</organism>
<proteinExistence type="predicted"/>
<comment type="caution">
    <text evidence="2">The sequence shown here is derived from an EMBL/GenBank/DDBJ whole genome shotgun (WGS) entry which is preliminary data.</text>
</comment>
<sequence>MLVTVDLVYNKVFISDNNDEIATMAASFAPQLVDFDAMLMDRPSLFTRMSITTKTKPRESMVPEAAYPISWSSTSDWVVAPLHASVVNLDSSTTISNQDLGRQGDVSAYPLGLQEELNTPFPIRSSSLPIQQVTLEEETRQMNKSIHQDNWEASASVPPLSNYTGRYLATPYEVPPNLETINDSFVLVRQADHLDVGNNSLRYKMNVIKKTIAFKNSLNKGLDEECKAQKSELEGHAKRIEDLTGELAKAKEAASEADKA</sequence>
<protein>
    <submittedName>
        <fullName evidence="2">Uncharacterized protein</fullName>
    </submittedName>
</protein>
<evidence type="ECO:0000313" key="3">
    <source>
        <dbReference type="Proteomes" id="UP001454036"/>
    </source>
</evidence>